<accession>A0A5U0QPQ1</accession>
<proteinExistence type="predicted"/>
<organism evidence="2">
    <name type="scientific">Salmonella enterica</name>
    <name type="common">Salmonella choleraesuis</name>
    <dbReference type="NCBI Taxonomy" id="28901"/>
    <lineage>
        <taxon>Bacteria</taxon>
        <taxon>Pseudomonadati</taxon>
        <taxon>Pseudomonadota</taxon>
        <taxon>Gammaproteobacteria</taxon>
        <taxon>Enterobacterales</taxon>
        <taxon>Enterobacteriaceae</taxon>
        <taxon>Salmonella</taxon>
    </lineage>
</organism>
<dbReference type="Pfam" id="PF15919">
    <property type="entry name" value="HicB_lk_antitox"/>
    <property type="match status" value="1"/>
</dbReference>
<dbReference type="InterPro" id="IPR031807">
    <property type="entry name" value="HicB-like"/>
</dbReference>
<reference evidence="2" key="1">
    <citation type="submission" date="2018-06" db="EMBL/GenBank/DDBJ databases">
        <authorList>
            <consortium name="PulseNet: The National Subtyping Network for Foodborne Disease Surveillance"/>
            <person name="Tarr C.L."/>
            <person name="Trees E."/>
            <person name="Katz L.S."/>
            <person name="Carleton-Romer H.A."/>
            <person name="Stroika S."/>
            <person name="Kucerova Z."/>
            <person name="Roache K.F."/>
            <person name="Sabol A.L."/>
            <person name="Besser J."/>
            <person name="Gerner-Smidt P."/>
        </authorList>
    </citation>
    <scope>NUCLEOTIDE SEQUENCE</scope>
    <source>
        <strain evidence="2">PNUSAS037973</strain>
    </source>
</reference>
<sequence>MLYPVFMFKTDSGYDGYFPDVEGCFFAGDSLEEAILDAEKSFSQHVEVLTDMGGYIPAPGDHGSLHTDERLTKDGGFLAFVDIDPTRYETKAVKFNLTMPGNLLSAIDNYIITSGRYKNRSSFLAEIARKEISRC</sequence>
<protein>
    <submittedName>
        <fullName evidence="2">HicB family protein</fullName>
    </submittedName>
</protein>
<dbReference type="InterPro" id="IPR013321">
    <property type="entry name" value="Arc_rbn_hlx_hlx"/>
</dbReference>
<dbReference type="EMBL" id="AAGIRW010000059">
    <property type="protein sequence ID" value="EBO4965913.1"/>
    <property type="molecule type" value="Genomic_DNA"/>
</dbReference>
<dbReference type="CDD" id="cd22231">
    <property type="entry name" value="RHH_NikR_HicB-like"/>
    <property type="match status" value="1"/>
</dbReference>
<name>A0A5U0QPQ1_SALER</name>
<evidence type="ECO:0000313" key="2">
    <source>
        <dbReference type="EMBL" id="EBO4965913.1"/>
    </source>
</evidence>
<feature type="domain" description="HicB-like antitoxin of toxin-antitoxin system" evidence="1">
    <location>
        <begin position="3"/>
        <end position="128"/>
    </location>
</feature>
<dbReference type="AlphaFoldDB" id="A0A5U0QPQ1"/>
<dbReference type="Gene3D" id="1.10.1220.10">
    <property type="entry name" value="Met repressor-like"/>
    <property type="match status" value="1"/>
</dbReference>
<dbReference type="GO" id="GO:0006355">
    <property type="term" value="P:regulation of DNA-templated transcription"/>
    <property type="evidence" value="ECO:0007669"/>
    <property type="project" value="InterPro"/>
</dbReference>
<dbReference type="Gene3D" id="3.30.160.250">
    <property type="match status" value="1"/>
</dbReference>
<gene>
    <name evidence="2" type="ORF">DO374_15225</name>
</gene>
<dbReference type="GO" id="GO:0043565">
    <property type="term" value="F:sequence-specific DNA binding"/>
    <property type="evidence" value="ECO:0007669"/>
    <property type="project" value="UniProtKB-ARBA"/>
</dbReference>
<comment type="caution">
    <text evidence="2">The sequence shown here is derived from an EMBL/GenBank/DDBJ whole genome shotgun (WGS) entry which is preliminary data.</text>
</comment>
<dbReference type="SUPFAM" id="SSF143100">
    <property type="entry name" value="TTHA1013/TTHA0281-like"/>
    <property type="match status" value="1"/>
</dbReference>
<dbReference type="InterPro" id="IPR035069">
    <property type="entry name" value="TTHA1013/TTHA0281-like"/>
</dbReference>
<evidence type="ECO:0000259" key="1">
    <source>
        <dbReference type="Pfam" id="PF15919"/>
    </source>
</evidence>